<dbReference type="FunCoup" id="A0A5J5EG60">
    <property type="interactions" value="126"/>
</dbReference>
<name>A0A5J5EG60_9PEZI</name>
<sequence>MADESELQRFRQQWKEEVTKRAQGRPASSTNAAARPAVTARPPSFSQVRSTRVITGEDELPELPGKVTTGTPIPTSPPPPAARRHSFSVTGVPKSALDHYEQAVEKESEGNLGESLRLYRKAFRMDDAVDKTYREKYFPKPKPGDKGKATATPPTAFGGVNTAHHSSAAAAAAGGVSDLVASFAGLVIESTTELALSDEEAEKKKFSLLAAVPSEILLHILHDLAIADVASFVRLAQVCKSLSYIVATEDSIWRSVSKRVFAHQIWDWRVTVTGHELIDEVLSAPIEDPEDPDYEQPEEKRMDPVDEDYLPHYNNSWRELFHLRPRLRYNGIYISTCNYHRSGGNSGTSLSWNTPVHIVTYYRYLRFYPDGTLLSLLTTHEPADVVYALSKYFLSHVEWAPHVARGRWRVDVDGRVDIETEAPNLPRYLFRMQLRIKSVRATRSSTRGAVKLQWEGFWSWNKLTDDLAMFEGRNDKPFFFSRVGTVEKEMGEVI</sequence>
<dbReference type="InterPro" id="IPR036047">
    <property type="entry name" value="F-box-like_dom_sf"/>
</dbReference>
<dbReference type="InterPro" id="IPR045464">
    <property type="entry name" value="Hrt3/FBXO9_C"/>
</dbReference>
<dbReference type="Pfam" id="PF12937">
    <property type="entry name" value="F-box-like"/>
    <property type="match status" value="1"/>
</dbReference>
<dbReference type="PROSITE" id="PS50181">
    <property type="entry name" value="FBOX"/>
    <property type="match status" value="1"/>
</dbReference>
<dbReference type="GO" id="GO:0005737">
    <property type="term" value="C:cytoplasm"/>
    <property type="evidence" value="ECO:0007669"/>
    <property type="project" value="TreeGrafter"/>
</dbReference>
<dbReference type="SUPFAM" id="SSF81383">
    <property type="entry name" value="F-box domain"/>
    <property type="match status" value="1"/>
</dbReference>
<feature type="compositionally biased region" description="Polar residues" evidence="2">
    <location>
        <begin position="44"/>
        <end position="53"/>
    </location>
</feature>
<evidence type="ECO:0000313" key="4">
    <source>
        <dbReference type="EMBL" id="KAA8894241.1"/>
    </source>
</evidence>
<dbReference type="Gene3D" id="1.20.1280.50">
    <property type="match status" value="1"/>
</dbReference>
<evidence type="ECO:0000313" key="5">
    <source>
        <dbReference type="Proteomes" id="UP000326924"/>
    </source>
</evidence>
<dbReference type="InParanoid" id="A0A5J5EG60"/>
<dbReference type="PANTHER" id="PTHR12874">
    <property type="entry name" value="F-BOX ONLY PROTEIN 48-RELATED"/>
    <property type="match status" value="1"/>
</dbReference>
<dbReference type="EMBL" id="VXIS01000355">
    <property type="protein sequence ID" value="KAA8894241.1"/>
    <property type="molecule type" value="Genomic_DNA"/>
</dbReference>
<protein>
    <recommendedName>
        <fullName evidence="3">F-box domain-containing protein</fullName>
    </recommendedName>
</protein>
<gene>
    <name evidence="4" type="ORF">FN846DRAFT_1030065</name>
</gene>
<organism evidence="4 5">
    <name type="scientific">Sphaerosporella brunnea</name>
    <dbReference type="NCBI Taxonomy" id="1250544"/>
    <lineage>
        <taxon>Eukaryota</taxon>
        <taxon>Fungi</taxon>
        <taxon>Dikarya</taxon>
        <taxon>Ascomycota</taxon>
        <taxon>Pezizomycotina</taxon>
        <taxon>Pezizomycetes</taxon>
        <taxon>Pezizales</taxon>
        <taxon>Pyronemataceae</taxon>
        <taxon>Sphaerosporella</taxon>
    </lineage>
</organism>
<accession>A0A5J5EG60</accession>
<comment type="caution">
    <text evidence="4">The sequence shown here is derived from an EMBL/GenBank/DDBJ whole genome shotgun (WGS) entry which is preliminary data.</text>
</comment>
<dbReference type="OrthoDB" id="2117972at2759"/>
<dbReference type="Proteomes" id="UP000326924">
    <property type="component" value="Unassembled WGS sequence"/>
</dbReference>
<dbReference type="InterPro" id="IPR001810">
    <property type="entry name" value="F-box_dom"/>
</dbReference>
<feature type="compositionally biased region" description="Low complexity" evidence="2">
    <location>
        <begin position="32"/>
        <end position="43"/>
    </location>
</feature>
<feature type="domain" description="F-box" evidence="3">
    <location>
        <begin position="206"/>
        <end position="256"/>
    </location>
</feature>
<keyword evidence="1" id="KW-0833">Ubl conjugation pathway</keyword>
<dbReference type="GO" id="GO:0031146">
    <property type="term" value="P:SCF-dependent proteasomal ubiquitin-dependent protein catabolic process"/>
    <property type="evidence" value="ECO:0007669"/>
    <property type="project" value="TreeGrafter"/>
</dbReference>
<dbReference type="AlphaFoldDB" id="A0A5J5EG60"/>
<keyword evidence="5" id="KW-1185">Reference proteome</keyword>
<dbReference type="Pfam" id="PF19270">
    <property type="entry name" value="FBO_C"/>
    <property type="match status" value="1"/>
</dbReference>
<evidence type="ECO:0000256" key="1">
    <source>
        <dbReference type="ARBA" id="ARBA00022786"/>
    </source>
</evidence>
<reference evidence="4 5" key="1">
    <citation type="submission" date="2019-09" db="EMBL/GenBank/DDBJ databases">
        <title>Draft genome of the ectomycorrhizal ascomycete Sphaerosporella brunnea.</title>
        <authorList>
            <consortium name="DOE Joint Genome Institute"/>
            <person name="Benucci G.M."/>
            <person name="Marozzi G."/>
            <person name="Antonielli L."/>
            <person name="Sanchez S."/>
            <person name="Marco P."/>
            <person name="Wang X."/>
            <person name="Falini L.B."/>
            <person name="Barry K."/>
            <person name="Haridas S."/>
            <person name="Lipzen A."/>
            <person name="Labutti K."/>
            <person name="Grigoriev I.V."/>
            <person name="Murat C."/>
            <person name="Martin F."/>
            <person name="Albertini E."/>
            <person name="Donnini D."/>
            <person name="Bonito G."/>
        </authorList>
    </citation>
    <scope>NUCLEOTIDE SEQUENCE [LARGE SCALE GENOMIC DNA]</scope>
    <source>
        <strain evidence="4 5">Sb_GMNB300</strain>
    </source>
</reference>
<dbReference type="GO" id="GO:0019005">
    <property type="term" value="C:SCF ubiquitin ligase complex"/>
    <property type="evidence" value="ECO:0007669"/>
    <property type="project" value="TreeGrafter"/>
</dbReference>
<dbReference type="PANTHER" id="PTHR12874:SF9">
    <property type="entry name" value="F-BOX ONLY PROTEIN 48"/>
    <property type="match status" value="1"/>
</dbReference>
<proteinExistence type="predicted"/>
<feature type="compositionally biased region" description="Basic and acidic residues" evidence="2">
    <location>
        <begin position="1"/>
        <end position="20"/>
    </location>
</feature>
<evidence type="ECO:0000256" key="2">
    <source>
        <dbReference type="SAM" id="MobiDB-lite"/>
    </source>
</evidence>
<evidence type="ECO:0000259" key="3">
    <source>
        <dbReference type="PROSITE" id="PS50181"/>
    </source>
</evidence>
<feature type="region of interest" description="Disordered" evidence="2">
    <location>
        <begin position="1"/>
        <end position="87"/>
    </location>
</feature>